<dbReference type="Proteomes" id="UP000015241">
    <property type="component" value="Unassembled WGS sequence"/>
</dbReference>
<dbReference type="EMBL" id="KE504153">
    <property type="protein sequence ID" value="EPS99809.1"/>
    <property type="molecule type" value="Genomic_DNA"/>
</dbReference>
<reference evidence="1 2" key="1">
    <citation type="journal article" date="2012" name="Science">
        <title>The Paleozoic origin of enzymatic lignin decomposition reconstructed from 31 fungal genomes.</title>
        <authorList>
            <person name="Floudas D."/>
            <person name="Binder M."/>
            <person name="Riley R."/>
            <person name="Barry K."/>
            <person name="Blanchette R.A."/>
            <person name="Henrissat B."/>
            <person name="Martinez A.T."/>
            <person name="Otillar R."/>
            <person name="Spatafora J.W."/>
            <person name="Yadav J.S."/>
            <person name="Aerts A."/>
            <person name="Benoit I."/>
            <person name="Boyd A."/>
            <person name="Carlson A."/>
            <person name="Copeland A."/>
            <person name="Coutinho P.M."/>
            <person name="de Vries R.P."/>
            <person name="Ferreira P."/>
            <person name="Findley K."/>
            <person name="Foster B."/>
            <person name="Gaskell J."/>
            <person name="Glotzer D."/>
            <person name="Gorecki P."/>
            <person name="Heitman J."/>
            <person name="Hesse C."/>
            <person name="Hori C."/>
            <person name="Igarashi K."/>
            <person name="Jurgens J.A."/>
            <person name="Kallen N."/>
            <person name="Kersten P."/>
            <person name="Kohler A."/>
            <person name="Kuees U."/>
            <person name="Kumar T.K.A."/>
            <person name="Kuo A."/>
            <person name="LaButti K."/>
            <person name="Larrondo L.F."/>
            <person name="Lindquist E."/>
            <person name="Ling A."/>
            <person name="Lombard V."/>
            <person name="Lucas S."/>
            <person name="Lundell T."/>
            <person name="Martin R."/>
            <person name="McLaughlin D.J."/>
            <person name="Morgenstern I."/>
            <person name="Morin E."/>
            <person name="Murat C."/>
            <person name="Nagy L.G."/>
            <person name="Nolan M."/>
            <person name="Ohm R.A."/>
            <person name="Patyshakuliyeva A."/>
            <person name="Rokas A."/>
            <person name="Ruiz-Duenas F.J."/>
            <person name="Sabat G."/>
            <person name="Salamov A."/>
            <person name="Samejima M."/>
            <person name="Schmutz J."/>
            <person name="Slot J.C."/>
            <person name="St John F."/>
            <person name="Stenlid J."/>
            <person name="Sun H."/>
            <person name="Sun S."/>
            <person name="Syed K."/>
            <person name="Tsang A."/>
            <person name="Wiebenga A."/>
            <person name="Young D."/>
            <person name="Pisabarro A."/>
            <person name="Eastwood D.C."/>
            <person name="Martin F."/>
            <person name="Cullen D."/>
            <person name="Grigoriev I.V."/>
            <person name="Hibbett D.S."/>
        </authorList>
    </citation>
    <scope>NUCLEOTIDE SEQUENCE</scope>
    <source>
        <strain evidence="2">FP-58527</strain>
    </source>
</reference>
<organism evidence="1 2">
    <name type="scientific">Fomitopsis schrenkii</name>
    <name type="common">Brown rot fungus</name>
    <dbReference type="NCBI Taxonomy" id="2126942"/>
    <lineage>
        <taxon>Eukaryota</taxon>
        <taxon>Fungi</taxon>
        <taxon>Dikarya</taxon>
        <taxon>Basidiomycota</taxon>
        <taxon>Agaricomycotina</taxon>
        <taxon>Agaricomycetes</taxon>
        <taxon>Polyporales</taxon>
        <taxon>Fomitopsis</taxon>
    </lineage>
</organism>
<accession>S8FNC4</accession>
<dbReference type="OrthoDB" id="3318227at2759"/>
<evidence type="ECO:0000313" key="1">
    <source>
        <dbReference type="EMBL" id="EPS99809.1"/>
    </source>
</evidence>
<dbReference type="AlphaFoldDB" id="S8FNC4"/>
<keyword evidence="2" id="KW-1185">Reference proteome</keyword>
<sequence>MLNEEVVFTVVMEHTPDIPSSDPSDPFLESTAYFSLVLQVSIQDDPRLKYRLRESPLAVLERWHGPQDSHLAPDWCHTMDAGDRHSFRQPRAVVSELFGWLAHSRENLDDGRSKSMLCWASAVSAIQAARLTLRRTSNTLSQKKILRRSKRLAGRPSSPITM</sequence>
<dbReference type="HOGENOM" id="CLU_1635437_0_0_1"/>
<dbReference type="eggNOG" id="ENOG502R1EI">
    <property type="taxonomic scope" value="Eukaryota"/>
</dbReference>
<gene>
    <name evidence="1" type="ORF">FOMPIDRAFT_154739</name>
</gene>
<evidence type="ECO:0000313" key="2">
    <source>
        <dbReference type="Proteomes" id="UP000015241"/>
    </source>
</evidence>
<name>S8FNC4_FOMSC</name>
<proteinExistence type="predicted"/>
<protein>
    <submittedName>
        <fullName evidence="1">Uncharacterized protein</fullName>
    </submittedName>
</protein>
<dbReference type="InParanoid" id="S8FNC4"/>